<sequence length="656" mass="74740">MGEFDNFPFDISKIPASNLDYSISRDVIDLFYKRLNSLSNTSSILAASNDTPITAESKLLLENPLVEQGIMENKSDFIKGKTRTQGYSNAYNFQSGVEKGINIDEYLVQPSYPALYPLQHTRGSPSAPSQETNKMNEFAMLLHNLWPNLTLQEIIYLLQSTGFPVESNENDHTTMMHEKNDPSYRSSNSIFDPPPGLSKRCEMAPFFPTNDKYSTKLTSQIPANPHVLPKSGAKSIPPFHPAALNAIPSGAYENFKTIPNSCHTYDIPFEENFHRFMTMPKIPSPPKTVDELPDLINHTRHSSPYNGSTISTKPESECSTYSPHKLLPSVKLPPVSFASLTSNNEIAYMPNTVYEDVSPNALMDYREEKDGQGSLSKAGMRFNSFAMPLGIKPEPFYPIYYPDGSFAPNSMKHTNKIEKPPTLTYTTPISSFNSAQYTLIVNVPFATTRQDLLACFEHYGCIDMATVVCDSRYRYPHKEWTATAGYAFIRFTKREHAQRVLDEQVFIKIRGCRIRATWAKKDSYAKQEKENFLKIPEDLISSKYPEFVCSLCSYLIQDPIVTPCGHMHCYECFTRWMNENSDLFFIFNPETHNRHKCPRCRKMFSESELIRLNGEYIGPLSVVYRLLSNLEVQCPTHCGWKGQYSQFQKHIDLHSF</sequence>
<name>A0ABQ7J684_9APIC</name>
<keyword evidence="2" id="KW-0694">RNA-binding</keyword>
<dbReference type="SUPFAM" id="SSF57850">
    <property type="entry name" value="RING/U-box"/>
    <property type="match status" value="1"/>
</dbReference>
<evidence type="ECO:0000313" key="7">
    <source>
        <dbReference type="Proteomes" id="UP000823046"/>
    </source>
</evidence>
<keyword evidence="1" id="KW-0479">Metal-binding</keyword>
<keyword evidence="7" id="KW-1185">Reference proteome</keyword>
<evidence type="ECO:0000259" key="5">
    <source>
        <dbReference type="PROSITE" id="PS50102"/>
    </source>
</evidence>
<evidence type="ECO:0000256" key="3">
    <source>
        <dbReference type="SAM" id="MobiDB-lite"/>
    </source>
</evidence>
<dbReference type="SMART" id="SM00184">
    <property type="entry name" value="RING"/>
    <property type="match status" value="1"/>
</dbReference>
<keyword evidence="1" id="KW-0863">Zinc-finger</keyword>
<evidence type="ECO:0000259" key="4">
    <source>
        <dbReference type="PROSITE" id="PS50089"/>
    </source>
</evidence>
<dbReference type="EMBL" id="JADAQX010000758">
    <property type="protein sequence ID" value="KAF8819434.1"/>
    <property type="molecule type" value="Genomic_DNA"/>
</dbReference>
<feature type="compositionally biased region" description="Polar residues" evidence="3">
    <location>
        <begin position="302"/>
        <end position="318"/>
    </location>
</feature>
<dbReference type="Pfam" id="PF13923">
    <property type="entry name" value="zf-C3HC4_2"/>
    <property type="match status" value="1"/>
</dbReference>
<dbReference type="PROSITE" id="PS50102">
    <property type="entry name" value="RRM"/>
    <property type="match status" value="1"/>
</dbReference>
<keyword evidence="1" id="KW-0862">Zinc</keyword>
<proteinExistence type="predicted"/>
<dbReference type="InterPro" id="IPR001841">
    <property type="entry name" value="Znf_RING"/>
</dbReference>
<dbReference type="InterPro" id="IPR000504">
    <property type="entry name" value="RRM_dom"/>
</dbReference>
<dbReference type="InterPro" id="IPR012677">
    <property type="entry name" value="Nucleotide-bd_a/b_plait_sf"/>
</dbReference>
<feature type="domain" description="RRM" evidence="5">
    <location>
        <begin position="436"/>
        <end position="521"/>
    </location>
</feature>
<feature type="domain" description="RING-type" evidence="4">
    <location>
        <begin position="549"/>
        <end position="601"/>
    </location>
</feature>
<organism evidence="6 7">
    <name type="scientific">Cardiosporidium cionae</name>
    <dbReference type="NCBI Taxonomy" id="476202"/>
    <lineage>
        <taxon>Eukaryota</taxon>
        <taxon>Sar</taxon>
        <taxon>Alveolata</taxon>
        <taxon>Apicomplexa</taxon>
        <taxon>Aconoidasida</taxon>
        <taxon>Nephromycida</taxon>
        <taxon>Cardiosporidium</taxon>
    </lineage>
</organism>
<protein>
    <submittedName>
        <fullName evidence="6">Uncharacterized protein</fullName>
    </submittedName>
</protein>
<reference evidence="6 7" key="1">
    <citation type="journal article" date="2020" name="bioRxiv">
        <title>Metabolic contributions of an alphaproteobacterial endosymbiont in the apicomplexan Cardiosporidium cionae.</title>
        <authorList>
            <person name="Hunter E.S."/>
            <person name="Paight C.J."/>
            <person name="Lane C.E."/>
        </authorList>
    </citation>
    <scope>NUCLEOTIDE SEQUENCE [LARGE SCALE GENOMIC DNA]</scope>
    <source>
        <strain evidence="6">ESH_2018</strain>
    </source>
</reference>
<evidence type="ECO:0000313" key="6">
    <source>
        <dbReference type="EMBL" id="KAF8819434.1"/>
    </source>
</evidence>
<comment type="caution">
    <text evidence="6">The sequence shown here is derived from an EMBL/GenBank/DDBJ whole genome shotgun (WGS) entry which is preliminary data.</text>
</comment>
<dbReference type="Pfam" id="PF00076">
    <property type="entry name" value="RRM_1"/>
    <property type="match status" value="1"/>
</dbReference>
<dbReference type="PANTHER" id="PTHR10131:SF94">
    <property type="entry name" value="TNF RECEPTOR-ASSOCIATED FACTOR 4"/>
    <property type="match status" value="1"/>
</dbReference>
<evidence type="ECO:0000256" key="1">
    <source>
        <dbReference type="PROSITE-ProRule" id="PRU00175"/>
    </source>
</evidence>
<evidence type="ECO:0000256" key="2">
    <source>
        <dbReference type="PROSITE-ProRule" id="PRU00176"/>
    </source>
</evidence>
<dbReference type="SUPFAM" id="SSF54928">
    <property type="entry name" value="RNA-binding domain, RBD"/>
    <property type="match status" value="1"/>
</dbReference>
<dbReference type="Gene3D" id="3.30.70.330">
    <property type="match status" value="1"/>
</dbReference>
<dbReference type="Gene3D" id="3.30.40.10">
    <property type="entry name" value="Zinc/RING finger domain, C3HC4 (zinc finger)"/>
    <property type="match status" value="1"/>
</dbReference>
<accession>A0ABQ7J684</accession>
<feature type="region of interest" description="Disordered" evidence="3">
    <location>
        <begin position="298"/>
        <end position="318"/>
    </location>
</feature>
<dbReference type="InterPro" id="IPR035979">
    <property type="entry name" value="RBD_domain_sf"/>
</dbReference>
<dbReference type="Proteomes" id="UP000823046">
    <property type="component" value="Unassembled WGS sequence"/>
</dbReference>
<dbReference type="PROSITE" id="PS50089">
    <property type="entry name" value="ZF_RING_2"/>
    <property type="match status" value="1"/>
</dbReference>
<gene>
    <name evidence="6" type="ORF">IE077_001030</name>
</gene>
<dbReference type="PANTHER" id="PTHR10131">
    <property type="entry name" value="TNF RECEPTOR ASSOCIATED FACTOR"/>
    <property type="match status" value="1"/>
</dbReference>
<dbReference type="InterPro" id="IPR013083">
    <property type="entry name" value="Znf_RING/FYVE/PHD"/>
</dbReference>